<gene>
    <name evidence="2" type="ORF">CFAM422_000230</name>
</gene>
<accession>A0A9P5CGT7</accession>
<evidence type="ECO:0000313" key="3">
    <source>
        <dbReference type="Proteomes" id="UP000801864"/>
    </source>
</evidence>
<proteinExistence type="predicted"/>
<feature type="compositionally biased region" description="Basic and acidic residues" evidence="1">
    <location>
        <begin position="47"/>
        <end position="62"/>
    </location>
</feature>
<keyword evidence="3" id="KW-1185">Reference proteome</keyword>
<name>A0A9P5CGT7_9HYPO</name>
<evidence type="ECO:0000256" key="1">
    <source>
        <dbReference type="SAM" id="MobiDB-lite"/>
    </source>
</evidence>
<sequence length="145" mass="16473">MDIRAAVGIFSRTLWLWPAFGREPQTVRHKQEEGEAVLQNGGPLEAVAERDKIGITNQDERRKRCQGKQKNEEEKKGGKMSNESDEDKGEWRMTDGVGDGQPERFRESSKCCPLCGLMRYRGLWLEAVGGGEMHWKGRRLLGKTP</sequence>
<dbReference type="AlphaFoldDB" id="A0A9P5CGT7"/>
<feature type="region of interest" description="Disordered" evidence="1">
    <location>
        <begin position="30"/>
        <end position="107"/>
    </location>
</feature>
<protein>
    <submittedName>
        <fullName evidence="2">Uncharacterized protein</fullName>
    </submittedName>
</protein>
<dbReference type="EMBL" id="QLNT01000001">
    <property type="protein sequence ID" value="KAF3077656.1"/>
    <property type="molecule type" value="Genomic_DNA"/>
</dbReference>
<comment type="caution">
    <text evidence="2">The sequence shown here is derived from an EMBL/GenBank/DDBJ whole genome shotgun (WGS) entry which is preliminary data.</text>
</comment>
<organism evidence="2 3">
    <name type="scientific">Trichoderma lentiforme</name>
    <dbReference type="NCBI Taxonomy" id="1567552"/>
    <lineage>
        <taxon>Eukaryota</taxon>
        <taxon>Fungi</taxon>
        <taxon>Dikarya</taxon>
        <taxon>Ascomycota</taxon>
        <taxon>Pezizomycotina</taxon>
        <taxon>Sordariomycetes</taxon>
        <taxon>Hypocreomycetidae</taxon>
        <taxon>Hypocreales</taxon>
        <taxon>Hypocreaceae</taxon>
        <taxon>Trichoderma</taxon>
    </lineage>
</organism>
<evidence type="ECO:0000313" key="2">
    <source>
        <dbReference type="EMBL" id="KAF3077656.1"/>
    </source>
</evidence>
<dbReference type="Proteomes" id="UP000801864">
    <property type="component" value="Unassembled WGS sequence"/>
</dbReference>
<reference evidence="2 3" key="1">
    <citation type="submission" date="2018-06" db="EMBL/GenBank/DDBJ databases">
        <title>Genome analysis of cellulolytic fungus Trichoderma lentiforme CFAM-422.</title>
        <authorList>
            <person name="Steindorff A.S."/>
            <person name="Formighieri E.F."/>
            <person name="Midorikawa G.E.O."/>
            <person name="Tamietti M.S."/>
            <person name="Ramos E.Z."/>
            <person name="Silva A.S."/>
            <person name="Bon E.P.S."/>
            <person name="Mendes T.D."/>
            <person name="Damaso M.C.T."/>
            <person name="Favaro L.C.L."/>
        </authorList>
    </citation>
    <scope>NUCLEOTIDE SEQUENCE [LARGE SCALE GENOMIC DNA]</scope>
    <source>
        <strain evidence="2 3">CFAM-422</strain>
    </source>
</reference>